<dbReference type="SUPFAM" id="SSF52833">
    <property type="entry name" value="Thioredoxin-like"/>
    <property type="match status" value="1"/>
</dbReference>
<dbReference type="SFLD" id="SFLDG00363">
    <property type="entry name" value="AMPS_(cytGST):_Alpha-__Mu-__Pi"/>
    <property type="match status" value="1"/>
</dbReference>
<dbReference type="InterPro" id="IPR004045">
    <property type="entry name" value="Glutathione_S-Trfase_N"/>
</dbReference>
<dbReference type="InterPro" id="IPR004046">
    <property type="entry name" value="GST_C"/>
</dbReference>
<dbReference type="Ensembl" id="ENSNGAT00000014712.1">
    <property type="protein sequence ID" value="ENSNGAP00000009201.1"/>
    <property type="gene ID" value="ENSNGAG00000011949.1"/>
</dbReference>
<evidence type="ECO:0000259" key="6">
    <source>
        <dbReference type="PROSITE" id="PS50404"/>
    </source>
</evidence>
<dbReference type="PROSITE" id="PS50405">
    <property type="entry name" value="GST_CTER"/>
    <property type="match status" value="1"/>
</dbReference>
<dbReference type="CDD" id="cd03075">
    <property type="entry name" value="GST_N_Mu"/>
    <property type="match status" value="1"/>
</dbReference>
<dbReference type="InterPro" id="IPR036282">
    <property type="entry name" value="Glutathione-S-Trfase_C_sf"/>
</dbReference>
<proteinExistence type="inferred from homology"/>
<dbReference type="EC" id="2.5.1.18" evidence="5"/>
<evidence type="ECO:0000313" key="8">
    <source>
        <dbReference type="Ensembl" id="ENSNGAP00000009201.1"/>
    </source>
</evidence>
<dbReference type="FunFam" id="3.40.30.10:FF:000603">
    <property type="entry name" value="Glutathione S-transferase Mu 1"/>
    <property type="match status" value="1"/>
</dbReference>
<dbReference type="InterPro" id="IPR040079">
    <property type="entry name" value="Glutathione_S-Trfase"/>
</dbReference>
<dbReference type="GeneTree" id="ENSGT00940000160258"/>
<evidence type="ECO:0000256" key="1">
    <source>
        <dbReference type="ARBA" id="ARBA00004496"/>
    </source>
</evidence>
<evidence type="ECO:0000256" key="4">
    <source>
        <dbReference type="ARBA" id="ARBA00022679"/>
    </source>
</evidence>
<comment type="catalytic activity">
    <reaction evidence="5">
        <text>RX + glutathione = an S-substituted glutathione + a halide anion + H(+)</text>
        <dbReference type="Rhea" id="RHEA:16437"/>
        <dbReference type="ChEBI" id="CHEBI:15378"/>
        <dbReference type="ChEBI" id="CHEBI:16042"/>
        <dbReference type="ChEBI" id="CHEBI:17792"/>
        <dbReference type="ChEBI" id="CHEBI:57925"/>
        <dbReference type="ChEBI" id="CHEBI:90779"/>
        <dbReference type="EC" id="2.5.1.18"/>
    </reaction>
</comment>
<dbReference type="PANTHER" id="PTHR11571:SF247">
    <property type="entry name" value="GLUTATHIONE S-TRANSFERASE MU 1"/>
    <property type="match status" value="1"/>
</dbReference>
<dbReference type="PANTHER" id="PTHR11571">
    <property type="entry name" value="GLUTATHIONE S-TRANSFERASE"/>
    <property type="match status" value="1"/>
</dbReference>
<dbReference type="PROSITE" id="PS50404">
    <property type="entry name" value="GST_NTER"/>
    <property type="match status" value="1"/>
</dbReference>
<comment type="subcellular location">
    <subcellularLocation>
        <location evidence="1">Cytoplasm</location>
    </subcellularLocation>
</comment>
<evidence type="ECO:0000256" key="2">
    <source>
        <dbReference type="ARBA" id="ARBA00005861"/>
    </source>
</evidence>
<dbReference type="Pfam" id="PF00043">
    <property type="entry name" value="GST_C"/>
    <property type="match status" value="1"/>
</dbReference>
<dbReference type="AlphaFoldDB" id="A0A8C6W5E8"/>
<dbReference type="Proteomes" id="UP000694381">
    <property type="component" value="Unassembled WGS sequence"/>
</dbReference>
<dbReference type="SUPFAM" id="SSF47616">
    <property type="entry name" value="GST C-terminal domain-like"/>
    <property type="match status" value="1"/>
</dbReference>
<keyword evidence="3" id="KW-0963">Cytoplasm</keyword>
<dbReference type="Gene3D" id="3.40.30.10">
    <property type="entry name" value="Glutaredoxin"/>
    <property type="match status" value="1"/>
</dbReference>
<evidence type="ECO:0000313" key="9">
    <source>
        <dbReference type="Proteomes" id="UP000694381"/>
    </source>
</evidence>
<feature type="domain" description="GST C-terminal" evidence="7">
    <location>
        <begin position="90"/>
        <end position="221"/>
    </location>
</feature>
<evidence type="ECO:0000256" key="3">
    <source>
        <dbReference type="ARBA" id="ARBA00022490"/>
    </source>
</evidence>
<evidence type="ECO:0000256" key="5">
    <source>
        <dbReference type="RuleBase" id="RU003494"/>
    </source>
</evidence>
<keyword evidence="9" id="KW-1185">Reference proteome</keyword>
<dbReference type="GO" id="GO:0004364">
    <property type="term" value="F:glutathione transferase activity"/>
    <property type="evidence" value="ECO:0007669"/>
    <property type="project" value="UniProtKB-EC"/>
</dbReference>
<keyword evidence="4 5" id="KW-0808">Transferase</keyword>
<dbReference type="InterPro" id="IPR050213">
    <property type="entry name" value="GST_superfamily"/>
</dbReference>
<sequence>MPMTLGYWDIRGMGHAIRLLLEYTDTSYAEKRYTVGDAPNYDRSQWLNDKYKLGLDFPNLPYLIDGSRKITQSNAILRYIARKHNLCGETEEEKIRVDILENQVMDTRLQMGMLCYSPDFSLCEADDNCLLLQEKQKPEFLQGLPEKLKLFSEFLGKRPWFAGNKITYADFLVYDVLDQHRVFESKCLDAFPNLKDFMARFEGLKKISTYMKTNCFLPLPVYLREAMWGNE</sequence>
<comment type="similarity">
    <text evidence="2 5">Belongs to the GST superfamily. Mu family.</text>
</comment>
<dbReference type="InterPro" id="IPR036249">
    <property type="entry name" value="Thioredoxin-like_sf"/>
</dbReference>
<dbReference type="GO" id="GO:0006749">
    <property type="term" value="P:glutathione metabolic process"/>
    <property type="evidence" value="ECO:0007669"/>
    <property type="project" value="TreeGrafter"/>
</dbReference>
<protein>
    <recommendedName>
        <fullName evidence="5">Glutathione S-transferase</fullName>
        <ecNumber evidence="5">2.5.1.18</ecNumber>
    </recommendedName>
</protein>
<dbReference type="CDD" id="cd03209">
    <property type="entry name" value="GST_C_Mu"/>
    <property type="match status" value="1"/>
</dbReference>
<dbReference type="SFLD" id="SFLDS00019">
    <property type="entry name" value="Glutathione_Transferase_(cytos"/>
    <property type="match status" value="1"/>
</dbReference>
<feature type="domain" description="GST N-terminal" evidence="6">
    <location>
        <begin position="1"/>
        <end position="88"/>
    </location>
</feature>
<dbReference type="FunFam" id="1.20.1050.10:FF:000083">
    <property type="entry name" value="Glutathione S-transferase Mu 1"/>
    <property type="match status" value="1"/>
</dbReference>
<accession>A0A8C6W5E8</accession>
<dbReference type="InterPro" id="IPR003081">
    <property type="entry name" value="GST_mu"/>
</dbReference>
<reference evidence="8" key="2">
    <citation type="submission" date="2025-09" db="UniProtKB">
        <authorList>
            <consortium name="Ensembl"/>
        </authorList>
    </citation>
    <scope>IDENTIFICATION</scope>
</reference>
<gene>
    <name evidence="8" type="primary">LOC103747828</name>
</gene>
<evidence type="ECO:0000259" key="7">
    <source>
        <dbReference type="PROSITE" id="PS50405"/>
    </source>
</evidence>
<dbReference type="GO" id="GO:0005737">
    <property type="term" value="C:cytoplasm"/>
    <property type="evidence" value="ECO:0007669"/>
    <property type="project" value="UniProtKB-SubCell"/>
</dbReference>
<reference evidence="8" key="1">
    <citation type="submission" date="2025-08" db="UniProtKB">
        <authorList>
            <consortium name="Ensembl"/>
        </authorList>
    </citation>
    <scope>IDENTIFICATION</scope>
</reference>
<dbReference type="SFLD" id="SFLDG01205">
    <property type="entry name" value="AMPS.1"/>
    <property type="match status" value="1"/>
</dbReference>
<dbReference type="Pfam" id="PF02798">
    <property type="entry name" value="GST_N"/>
    <property type="match status" value="1"/>
</dbReference>
<dbReference type="Gene3D" id="1.20.1050.10">
    <property type="match status" value="1"/>
</dbReference>
<dbReference type="InterPro" id="IPR010987">
    <property type="entry name" value="Glutathione-S-Trfase_C-like"/>
</dbReference>
<organism evidence="8 9">
    <name type="scientific">Nannospalax galili</name>
    <name type="common">Northern Israeli blind subterranean mole rat</name>
    <name type="synonym">Spalax galili</name>
    <dbReference type="NCBI Taxonomy" id="1026970"/>
    <lineage>
        <taxon>Eukaryota</taxon>
        <taxon>Metazoa</taxon>
        <taxon>Chordata</taxon>
        <taxon>Craniata</taxon>
        <taxon>Vertebrata</taxon>
        <taxon>Euteleostomi</taxon>
        <taxon>Mammalia</taxon>
        <taxon>Eutheria</taxon>
        <taxon>Euarchontoglires</taxon>
        <taxon>Glires</taxon>
        <taxon>Rodentia</taxon>
        <taxon>Myomorpha</taxon>
        <taxon>Muroidea</taxon>
        <taxon>Spalacidae</taxon>
        <taxon>Spalacinae</taxon>
        <taxon>Nannospalax</taxon>
    </lineage>
</organism>
<name>A0A8C6W5E8_NANGA</name>
<dbReference type="PRINTS" id="PR01267">
    <property type="entry name" value="GSTRNSFRASEM"/>
</dbReference>